<evidence type="ECO:0000313" key="1">
    <source>
        <dbReference type="EMBL" id="KKN61666.1"/>
    </source>
</evidence>
<organism evidence="1">
    <name type="scientific">marine sediment metagenome</name>
    <dbReference type="NCBI Taxonomy" id="412755"/>
    <lineage>
        <taxon>unclassified sequences</taxon>
        <taxon>metagenomes</taxon>
        <taxon>ecological metagenomes</taxon>
    </lineage>
</organism>
<protein>
    <submittedName>
        <fullName evidence="1">Uncharacterized protein</fullName>
    </submittedName>
</protein>
<proteinExistence type="predicted"/>
<dbReference type="AlphaFoldDB" id="A0A0F9UKB7"/>
<dbReference type="EMBL" id="LAZR01000650">
    <property type="protein sequence ID" value="KKN61666.1"/>
    <property type="molecule type" value="Genomic_DNA"/>
</dbReference>
<reference evidence="1" key="1">
    <citation type="journal article" date="2015" name="Nature">
        <title>Complex archaea that bridge the gap between prokaryotes and eukaryotes.</title>
        <authorList>
            <person name="Spang A."/>
            <person name="Saw J.H."/>
            <person name="Jorgensen S.L."/>
            <person name="Zaremba-Niedzwiedzka K."/>
            <person name="Martijn J."/>
            <person name="Lind A.E."/>
            <person name="van Eijk R."/>
            <person name="Schleper C."/>
            <person name="Guy L."/>
            <person name="Ettema T.J."/>
        </authorList>
    </citation>
    <scope>NUCLEOTIDE SEQUENCE</scope>
</reference>
<accession>A0A0F9UKB7</accession>
<comment type="caution">
    <text evidence="1">The sequence shown here is derived from an EMBL/GenBank/DDBJ whole genome shotgun (WGS) entry which is preliminary data.</text>
</comment>
<sequence length="68" mass="7851">MIENKVITDIEQVTPELLKSIFKNKGYLTQGKVTKIIEKKSPKTVSSNMHFLRLKFSITNSSLRDLRN</sequence>
<name>A0A0F9UKB7_9ZZZZ</name>
<gene>
    <name evidence="1" type="ORF">LCGC14_0519410</name>
</gene>